<dbReference type="PATRIC" id="fig|1107882.3.peg.6204"/>
<dbReference type="InterPro" id="IPR027417">
    <property type="entry name" value="P-loop_NTPase"/>
</dbReference>
<dbReference type="InterPro" id="IPR003439">
    <property type="entry name" value="ABC_transporter-like_ATP-bd"/>
</dbReference>
<dbReference type="GO" id="GO:0016887">
    <property type="term" value="F:ATP hydrolysis activity"/>
    <property type="evidence" value="ECO:0007669"/>
    <property type="project" value="InterPro"/>
</dbReference>
<protein>
    <submittedName>
        <fullName evidence="7">ABC-type nitrate/sulfonate/bicarbonate transport system ATPase component</fullName>
    </submittedName>
</protein>
<dbReference type="InterPro" id="IPR003593">
    <property type="entry name" value="AAA+_ATPase"/>
</dbReference>
<name>H0I1S5_9HYPH</name>
<evidence type="ECO:0000256" key="1">
    <source>
        <dbReference type="ARBA" id="ARBA00005417"/>
    </source>
</evidence>
<dbReference type="OrthoDB" id="9807242at2"/>
<dbReference type="GO" id="GO:0005524">
    <property type="term" value="F:ATP binding"/>
    <property type="evidence" value="ECO:0007669"/>
    <property type="project" value="UniProtKB-KW"/>
</dbReference>
<dbReference type="InterPro" id="IPR017871">
    <property type="entry name" value="ABC_transporter-like_CS"/>
</dbReference>
<evidence type="ECO:0000256" key="3">
    <source>
        <dbReference type="ARBA" id="ARBA00022741"/>
    </source>
</evidence>
<feature type="region of interest" description="Disordered" evidence="5">
    <location>
        <begin position="1"/>
        <end position="24"/>
    </location>
</feature>
<comment type="similarity">
    <text evidence="1">Belongs to the ABC transporter superfamily.</text>
</comment>
<dbReference type="SUPFAM" id="SSF52540">
    <property type="entry name" value="P-loop containing nucleoside triphosphate hydrolases"/>
    <property type="match status" value="1"/>
</dbReference>
<dbReference type="Pfam" id="PF00005">
    <property type="entry name" value="ABC_tran"/>
    <property type="match status" value="1"/>
</dbReference>
<dbReference type="PANTHER" id="PTHR42788">
    <property type="entry name" value="TAURINE IMPORT ATP-BINDING PROTEIN-RELATED"/>
    <property type="match status" value="1"/>
</dbReference>
<dbReference type="AlphaFoldDB" id="H0I1S5"/>
<accession>H0I1S5</accession>
<keyword evidence="2" id="KW-0813">Transport</keyword>
<keyword evidence="4" id="KW-0067">ATP-binding</keyword>
<dbReference type="PANTHER" id="PTHR42788:SF13">
    <property type="entry name" value="ALIPHATIC SULFONATES IMPORT ATP-BINDING PROTEIN SSUB"/>
    <property type="match status" value="1"/>
</dbReference>
<dbReference type="CDD" id="cd03293">
    <property type="entry name" value="ABC_NrtD_SsuB_transporters"/>
    <property type="match status" value="1"/>
</dbReference>
<dbReference type="EMBL" id="AHAM01000289">
    <property type="protein sequence ID" value="EHK53065.1"/>
    <property type="molecule type" value="Genomic_DNA"/>
</dbReference>
<dbReference type="PROSITE" id="PS50893">
    <property type="entry name" value="ABC_TRANSPORTER_2"/>
    <property type="match status" value="1"/>
</dbReference>
<evidence type="ECO:0000259" key="6">
    <source>
        <dbReference type="PROSITE" id="PS50893"/>
    </source>
</evidence>
<keyword evidence="8" id="KW-1185">Reference proteome</keyword>
<sequence length="284" mass="30872">MNTHVVSLREHARDRRSGTRNAGRGQIEIRNVSIHFGRGHDAHPAVMETTLDIAPGEFVCLLGPSGCGKSTLLNSMAGYVKPSSGTVLVDGEAVSGPGPDRGMVFQQYSLFPWKTIRDNIGFGPKLAGRGYAETDSVANTFLEMIGLTKFADKYPAELSGGMQQRVGIARALANYPSVLLMDEPFGALDAQTRLMMQESLLATWSAFSTTVVFVTHDVDEAVFLADRVLIMSAGPGAIIADLRVPLDRPRAADMATTPQFMQLKKQCLDLIRAESLKAFEQQNR</sequence>
<gene>
    <name evidence="7" type="ORF">MAXJ12_32064</name>
</gene>
<evidence type="ECO:0000256" key="2">
    <source>
        <dbReference type="ARBA" id="ARBA00022448"/>
    </source>
</evidence>
<evidence type="ECO:0000256" key="5">
    <source>
        <dbReference type="SAM" id="MobiDB-lite"/>
    </source>
</evidence>
<reference evidence="7 8" key="1">
    <citation type="journal article" date="2012" name="J. Bacteriol.">
        <title>Draft Genome Sequence of Mesorhizobium alhagi CCNWXJ12-2T, a Novel Salt-Resistant Species Isolated from the Desert of Northwestern China.</title>
        <authorList>
            <person name="Zhou M."/>
            <person name="Chen W."/>
            <person name="Chen H."/>
            <person name="Wei G."/>
        </authorList>
    </citation>
    <scope>NUCLEOTIDE SEQUENCE [LARGE SCALE GENOMIC DNA]</scope>
    <source>
        <strain evidence="7 8">CCNWXJ12-2</strain>
    </source>
</reference>
<dbReference type="Proteomes" id="UP000003250">
    <property type="component" value="Unassembled WGS sequence"/>
</dbReference>
<dbReference type="Gene3D" id="3.40.50.300">
    <property type="entry name" value="P-loop containing nucleotide triphosphate hydrolases"/>
    <property type="match status" value="1"/>
</dbReference>
<evidence type="ECO:0000313" key="7">
    <source>
        <dbReference type="EMBL" id="EHK53065.1"/>
    </source>
</evidence>
<keyword evidence="3" id="KW-0547">Nucleotide-binding</keyword>
<feature type="domain" description="ABC transporter" evidence="6">
    <location>
        <begin position="29"/>
        <end position="258"/>
    </location>
</feature>
<proteinExistence type="inferred from homology"/>
<dbReference type="SMART" id="SM00382">
    <property type="entry name" value="AAA"/>
    <property type="match status" value="1"/>
</dbReference>
<organism evidence="7 8">
    <name type="scientific">Mesorhizobium alhagi CCNWXJ12-2</name>
    <dbReference type="NCBI Taxonomy" id="1107882"/>
    <lineage>
        <taxon>Bacteria</taxon>
        <taxon>Pseudomonadati</taxon>
        <taxon>Pseudomonadota</taxon>
        <taxon>Alphaproteobacteria</taxon>
        <taxon>Hyphomicrobiales</taxon>
        <taxon>Phyllobacteriaceae</taxon>
        <taxon>Allomesorhizobium</taxon>
    </lineage>
</organism>
<evidence type="ECO:0000256" key="4">
    <source>
        <dbReference type="ARBA" id="ARBA00022840"/>
    </source>
</evidence>
<dbReference type="PROSITE" id="PS00211">
    <property type="entry name" value="ABC_TRANSPORTER_1"/>
    <property type="match status" value="1"/>
</dbReference>
<evidence type="ECO:0000313" key="8">
    <source>
        <dbReference type="Proteomes" id="UP000003250"/>
    </source>
</evidence>
<dbReference type="RefSeq" id="WP_008839982.1">
    <property type="nucleotide sequence ID" value="NZ_AHAM01000289.1"/>
</dbReference>
<feature type="compositionally biased region" description="Basic and acidic residues" evidence="5">
    <location>
        <begin position="7"/>
        <end position="17"/>
    </location>
</feature>
<dbReference type="InterPro" id="IPR050166">
    <property type="entry name" value="ABC_transporter_ATP-bind"/>
</dbReference>